<proteinExistence type="inferred from homology"/>
<evidence type="ECO:0000313" key="4">
    <source>
        <dbReference type="EMBL" id="SEM76597.1"/>
    </source>
</evidence>
<dbReference type="PIRSF" id="PIRSF000126">
    <property type="entry name" value="11-beta-HSD1"/>
    <property type="match status" value="1"/>
</dbReference>
<evidence type="ECO:0000256" key="1">
    <source>
        <dbReference type="ARBA" id="ARBA00006484"/>
    </source>
</evidence>
<dbReference type="RefSeq" id="WP_089917345.1">
    <property type="nucleotide sequence ID" value="NZ_FOBB01000006.1"/>
</dbReference>
<keyword evidence="2" id="KW-0560">Oxidoreductase</keyword>
<evidence type="ECO:0000256" key="2">
    <source>
        <dbReference type="ARBA" id="ARBA00023002"/>
    </source>
</evidence>
<dbReference type="PRINTS" id="PR00081">
    <property type="entry name" value="GDHRDH"/>
</dbReference>
<name>A0A1H8B416_9BACT</name>
<evidence type="ECO:0000313" key="5">
    <source>
        <dbReference type="Proteomes" id="UP000198984"/>
    </source>
</evidence>
<evidence type="ECO:0000256" key="3">
    <source>
        <dbReference type="RuleBase" id="RU000363"/>
    </source>
</evidence>
<dbReference type="PRINTS" id="PR00080">
    <property type="entry name" value="SDRFAMILY"/>
</dbReference>
<dbReference type="PANTHER" id="PTHR42901:SF1">
    <property type="entry name" value="ALCOHOL DEHYDROGENASE"/>
    <property type="match status" value="1"/>
</dbReference>
<dbReference type="STRING" id="573321.SAMN04488505_10685"/>
<gene>
    <name evidence="4" type="ORF">SAMN04488505_10685</name>
</gene>
<dbReference type="Pfam" id="PF00106">
    <property type="entry name" value="adh_short"/>
    <property type="match status" value="1"/>
</dbReference>
<dbReference type="Gene3D" id="3.40.50.720">
    <property type="entry name" value="NAD(P)-binding Rossmann-like Domain"/>
    <property type="match status" value="1"/>
</dbReference>
<comment type="similarity">
    <text evidence="1 3">Belongs to the short-chain dehydrogenases/reductases (SDR) family.</text>
</comment>
<dbReference type="InterPro" id="IPR002347">
    <property type="entry name" value="SDR_fam"/>
</dbReference>
<reference evidence="4 5" key="1">
    <citation type="submission" date="2016-10" db="EMBL/GenBank/DDBJ databases">
        <authorList>
            <person name="de Groot N.N."/>
        </authorList>
    </citation>
    <scope>NUCLEOTIDE SEQUENCE [LARGE SCALE GENOMIC DNA]</scope>
    <source>
        <strain evidence="4 5">DSM 21039</strain>
    </source>
</reference>
<dbReference type="GO" id="GO:0016491">
    <property type="term" value="F:oxidoreductase activity"/>
    <property type="evidence" value="ECO:0007669"/>
    <property type="project" value="UniProtKB-KW"/>
</dbReference>
<dbReference type="EMBL" id="FOBB01000006">
    <property type="protein sequence ID" value="SEM76597.1"/>
    <property type="molecule type" value="Genomic_DNA"/>
</dbReference>
<dbReference type="SUPFAM" id="SSF51735">
    <property type="entry name" value="NAD(P)-binding Rossmann-fold domains"/>
    <property type="match status" value="1"/>
</dbReference>
<dbReference type="InterPro" id="IPR020904">
    <property type="entry name" value="Sc_DH/Rdtase_CS"/>
</dbReference>
<dbReference type="OrthoDB" id="9808814at2"/>
<keyword evidence="5" id="KW-1185">Reference proteome</keyword>
<dbReference type="InterPro" id="IPR036291">
    <property type="entry name" value="NAD(P)-bd_dom_sf"/>
</dbReference>
<accession>A0A1H8B416</accession>
<dbReference type="AlphaFoldDB" id="A0A1H8B416"/>
<protein>
    <recommendedName>
        <fullName evidence="6">Short-chain dehydrogenase</fullName>
    </recommendedName>
</protein>
<evidence type="ECO:0008006" key="6">
    <source>
        <dbReference type="Google" id="ProtNLM"/>
    </source>
</evidence>
<dbReference type="Proteomes" id="UP000198984">
    <property type="component" value="Unassembled WGS sequence"/>
</dbReference>
<sequence length="258" mass="28177">MKQYILITGASSGIGYEMAQQLAALKYNLILTARSEDKLAAMEKELSSRYGITVHYLPKDLSKTEQAAQLYDDIKKANYQVSHLVNNAGLGDYGCFLETSLEKELNMIDLNVSSLVILTKLFAKDMAARKLGRIMNVSSVIAYLPFPYMSVYSATKSFVLAFSETLAAELEGTGVVVTTLAPGTTETAFVSPEMRETNLVKSNKPAPVKTVATEGVKLLLHGKGKKIVGFQNRFNSILAGILPDSMMMKIKMKLASAK</sequence>
<dbReference type="PANTHER" id="PTHR42901">
    <property type="entry name" value="ALCOHOL DEHYDROGENASE"/>
    <property type="match status" value="1"/>
</dbReference>
<dbReference type="CDD" id="cd05233">
    <property type="entry name" value="SDR_c"/>
    <property type="match status" value="1"/>
</dbReference>
<organism evidence="4 5">
    <name type="scientific">Chitinophaga rupis</name>
    <dbReference type="NCBI Taxonomy" id="573321"/>
    <lineage>
        <taxon>Bacteria</taxon>
        <taxon>Pseudomonadati</taxon>
        <taxon>Bacteroidota</taxon>
        <taxon>Chitinophagia</taxon>
        <taxon>Chitinophagales</taxon>
        <taxon>Chitinophagaceae</taxon>
        <taxon>Chitinophaga</taxon>
    </lineage>
</organism>
<dbReference type="PROSITE" id="PS00061">
    <property type="entry name" value="ADH_SHORT"/>
    <property type="match status" value="1"/>
</dbReference>